<dbReference type="AlphaFoldDB" id="A0AAQ3WKP4"/>
<dbReference type="SUPFAM" id="SSF53474">
    <property type="entry name" value="alpha/beta-Hydrolases"/>
    <property type="match status" value="1"/>
</dbReference>
<comment type="similarity">
    <text evidence="1">Belongs to the peptidase S10 family.</text>
</comment>
<dbReference type="InterPro" id="IPR001563">
    <property type="entry name" value="Peptidase_S10"/>
</dbReference>
<protein>
    <recommendedName>
        <fullName evidence="4">Carboxypeptidase</fullName>
    </recommendedName>
</protein>
<proteinExistence type="inferred from homology"/>
<dbReference type="Pfam" id="PF00450">
    <property type="entry name" value="Peptidase_S10"/>
    <property type="match status" value="1"/>
</dbReference>
<dbReference type="GO" id="GO:0006508">
    <property type="term" value="P:proteolysis"/>
    <property type="evidence" value="ECO:0007669"/>
    <property type="project" value="InterPro"/>
</dbReference>
<dbReference type="EMBL" id="CP144747">
    <property type="protein sequence ID" value="WVZ65247.1"/>
    <property type="molecule type" value="Genomic_DNA"/>
</dbReference>
<evidence type="ECO:0008006" key="4">
    <source>
        <dbReference type="Google" id="ProtNLM"/>
    </source>
</evidence>
<accession>A0AAQ3WKP4</accession>
<evidence type="ECO:0000313" key="3">
    <source>
        <dbReference type="Proteomes" id="UP001341281"/>
    </source>
</evidence>
<dbReference type="Gene3D" id="3.40.50.11320">
    <property type="match status" value="1"/>
</dbReference>
<evidence type="ECO:0000256" key="1">
    <source>
        <dbReference type="ARBA" id="ARBA00009431"/>
    </source>
</evidence>
<reference evidence="2 3" key="1">
    <citation type="submission" date="2024-02" db="EMBL/GenBank/DDBJ databases">
        <title>High-quality chromosome-scale genome assembly of Pensacola bahiagrass (Paspalum notatum Flugge var. saurae).</title>
        <authorList>
            <person name="Vega J.M."/>
            <person name="Podio M."/>
            <person name="Orjuela J."/>
            <person name="Siena L.A."/>
            <person name="Pessino S.C."/>
            <person name="Combes M.C."/>
            <person name="Mariac C."/>
            <person name="Albertini E."/>
            <person name="Pupilli F."/>
            <person name="Ortiz J.P.A."/>
            <person name="Leblanc O."/>
        </authorList>
    </citation>
    <scope>NUCLEOTIDE SEQUENCE [LARGE SCALE GENOMIC DNA]</scope>
    <source>
        <strain evidence="2">R1</strain>
        <tissue evidence="2">Leaf</tissue>
    </source>
</reference>
<sequence length="78" mass="8664">MLARCHKVLDTRFEPLGHDAMASMDSKGGGYVQQYTGGFTFISVRAAGHEVPSYQPERALILLHSFLKGVLPPYIQEQ</sequence>
<keyword evidence="3" id="KW-1185">Reference proteome</keyword>
<dbReference type="GO" id="GO:0004185">
    <property type="term" value="F:serine-type carboxypeptidase activity"/>
    <property type="evidence" value="ECO:0007669"/>
    <property type="project" value="InterPro"/>
</dbReference>
<organism evidence="2 3">
    <name type="scientific">Paspalum notatum var. saurae</name>
    <dbReference type="NCBI Taxonomy" id="547442"/>
    <lineage>
        <taxon>Eukaryota</taxon>
        <taxon>Viridiplantae</taxon>
        <taxon>Streptophyta</taxon>
        <taxon>Embryophyta</taxon>
        <taxon>Tracheophyta</taxon>
        <taxon>Spermatophyta</taxon>
        <taxon>Magnoliopsida</taxon>
        <taxon>Liliopsida</taxon>
        <taxon>Poales</taxon>
        <taxon>Poaceae</taxon>
        <taxon>PACMAD clade</taxon>
        <taxon>Panicoideae</taxon>
        <taxon>Andropogonodae</taxon>
        <taxon>Paspaleae</taxon>
        <taxon>Paspalinae</taxon>
        <taxon>Paspalum</taxon>
    </lineage>
</organism>
<gene>
    <name evidence="2" type="ORF">U9M48_014644</name>
</gene>
<name>A0AAQ3WKP4_PASNO</name>
<evidence type="ECO:0000313" key="2">
    <source>
        <dbReference type="EMBL" id="WVZ65247.1"/>
    </source>
</evidence>
<dbReference type="Proteomes" id="UP001341281">
    <property type="component" value="Chromosome 03"/>
</dbReference>
<dbReference type="InterPro" id="IPR029058">
    <property type="entry name" value="AB_hydrolase_fold"/>
</dbReference>